<dbReference type="EMBL" id="WJXA01000003">
    <property type="protein sequence ID" value="KAF7146868.1"/>
    <property type="molecule type" value="Genomic_DNA"/>
</dbReference>
<keyword evidence="3" id="KW-1185">Reference proteome</keyword>
<dbReference type="InterPro" id="IPR011990">
    <property type="entry name" value="TPR-like_helical_dom_sf"/>
</dbReference>
<gene>
    <name evidence="2" type="ORF">RHSIM_Rhsim03G0219800</name>
</gene>
<dbReference type="Gene3D" id="1.25.40.10">
    <property type="entry name" value="Tetratricopeptide repeat domain"/>
    <property type="match status" value="1"/>
</dbReference>
<dbReference type="AlphaFoldDB" id="A0A834H5U8"/>
<evidence type="ECO:0008006" key="4">
    <source>
        <dbReference type="Google" id="ProtNLM"/>
    </source>
</evidence>
<organism evidence="2 3">
    <name type="scientific">Rhododendron simsii</name>
    <name type="common">Sims's rhododendron</name>
    <dbReference type="NCBI Taxonomy" id="118357"/>
    <lineage>
        <taxon>Eukaryota</taxon>
        <taxon>Viridiplantae</taxon>
        <taxon>Streptophyta</taxon>
        <taxon>Embryophyta</taxon>
        <taxon>Tracheophyta</taxon>
        <taxon>Spermatophyta</taxon>
        <taxon>Magnoliopsida</taxon>
        <taxon>eudicotyledons</taxon>
        <taxon>Gunneridae</taxon>
        <taxon>Pentapetalae</taxon>
        <taxon>asterids</taxon>
        <taxon>Ericales</taxon>
        <taxon>Ericaceae</taxon>
        <taxon>Ericoideae</taxon>
        <taxon>Rhodoreae</taxon>
        <taxon>Rhododendron</taxon>
    </lineage>
</organism>
<sequence>MKCRGHQKSGAIYSVLVDIYGQYGRFQDAEECVNALKVEGIQLSASIFCVLANALAQQRHRGNVERLWQWEGDD</sequence>
<accession>A0A834H5U8</accession>
<protein>
    <recommendedName>
        <fullName evidence="4">Pentatricopeptide repeat-containing protein</fullName>
    </recommendedName>
</protein>
<proteinExistence type="predicted"/>
<dbReference type="Proteomes" id="UP000626092">
    <property type="component" value="Unassembled WGS sequence"/>
</dbReference>
<evidence type="ECO:0000313" key="2">
    <source>
        <dbReference type="EMBL" id="KAF7146868.1"/>
    </source>
</evidence>
<evidence type="ECO:0000256" key="1">
    <source>
        <dbReference type="ARBA" id="ARBA00022737"/>
    </source>
</evidence>
<evidence type="ECO:0000313" key="3">
    <source>
        <dbReference type="Proteomes" id="UP000626092"/>
    </source>
</evidence>
<reference evidence="2" key="1">
    <citation type="submission" date="2019-11" db="EMBL/GenBank/DDBJ databases">
        <authorList>
            <person name="Liu Y."/>
            <person name="Hou J."/>
            <person name="Li T.-Q."/>
            <person name="Guan C.-H."/>
            <person name="Wu X."/>
            <person name="Wu H.-Z."/>
            <person name="Ling F."/>
            <person name="Zhang R."/>
            <person name="Shi X.-G."/>
            <person name="Ren J.-P."/>
            <person name="Chen E.-F."/>
            <person name="Sun J.-M."/>
        </authorList>
    </citation>
    <scope>NUCLEOTIDE SEQUENCE</scope>
    <source>
        <strain evidence="2">Adult_tree_wgs_1</strain>
        <tissue evidence="2">Leaves</tissue>
    </source>
</reference>
<dbReference type="NCBIfam" id="TIGR00756">
    <property type="entry name" value="PPR"/>
    <property type="match status" value="1"/>
</dbReference>
<name>A0A834H5U8_RHOSS</name>
<dbReference type="InterPro" id="IPR002885">
    <property type="entry name" value="PPR_rpt"/>
</dbReference>
<comment type="caution">
    <text evidence="2">The sequence shown here is derived from an EMBL/GenBank/DDBJ whole genome shotgun (WGS) entry which is preliminary data.</text>
</comment>
<dbReference type="OrthoDB" id="185373at2759"/>
<keyword evidence="1" id="KW-0677">Repeat</keyword>